<dbReference type="OMA" id="ARTFVKF"/>
<evidence type="ECO:0000313" key="2">
    <source>
        <dbReference type="EMBL" id="KVI02141.1"/>
    </source>
</evidence>
<dbReference type="Gramene" id="KVI02141">
    <property type="protein sequence ID" value="KVI02141"/>
    <property type="gene ID" value="Ccrd_019571"/>
</dbReference>
<evidence type="ECO:0000313" key="3">
    <source>
        <dbReference type="Proteomes" id="UP000243975"/>
    </source>
</evidence>
<evidence type="ECO:0000256" key="1">
    <source>
        <dbReference type="SAM" id="MobiDB-lite"/>
    </source>
</evidence>
<gene>
    <name evidence="2" type="ORF">Ccrd_019571</name>
</gene>
<keyword evidence="3" id="KW-1185">Reference proteome</keyword>
<protein>
    <submittedName>
        <fullName evidence="2">Uncharacterized protein</fullName>
    </submittedName>
</protein>
<accession>A0A103Y425</accession>
<proteinExistence type="predicted"/>
<dbReference type="AlphaFoldDB" id="A0A103Y425"/>
<feature type="region of interest" description="Disordered" evidence="1">
    <location>
        <begin position="110"/>
        <end position="130"/>
    </location>
</feature>
<feature type="compositionally biased region" description="Basic and acidic residues" evidence="1">
    <location>
        <begin position="110"/>
        <end position="121"/>
    </location>
</feature>
<organism evidence="2 3">
    <name type="scientific">Cynara cardunculus var. scolymus</name>
    <name type="common">Globe artichoke</name>
    <name type="synonym">Cynara scolymus</name>
    <dbReference type="NCBI Taxonomy" id="59895"/>
    <lineage>
        <taxon>Eukaryota</taxon>
        <taxon>Viridiplantae</taxon>
        <taxon>Streptophyta</taxon>
        <taxon>Embryophyta</taxon>
        <taxon>Tracheophyta</taxon>
        <taxon>Spermatophyta</taxon>
        <taxon>Magnoliopsida</taxon>
        <taxon>eudicotyledons</taxon>
        <taxon>Gunneridae</taxon>
        <taxon>Pentapetalae</taxon>
        <taxon>asterids</taxon>
        <taxon>campanulids</taxon>
        <taxon>Asterales</taxon>
        <taxon>Asteraceae</taxon>
        <taxon>Carduoideae</taxon>
        <taxon>Cardueae</taxon>
        <taxon>Carduinae</taxon>
        <taxon>Cynara</taxon>
    </lineage>
</organism>
<sequence>MILSKTLRSHQIRTLSNLSHTSLSHLPLNPKQHHTEPHLISSTIPTSIFSRNISLSSQFRHEFATQNPNHNSKKPLEAFFTEAIGLSKPDTEDGHDEKKELKKSLQKLEEELRRSKKDPSKETTTSSNSFSKKPLETLFTEAIGLSKIGEEIDINEIENDGRESQKGLKTLSSFFLSNDQRGKLIKESKKLEESMDFKQLSSDMAEFAAYLHSKGYLKTANFLQNNKFDVSCFENSFGRDYLKFAAENFARDHREIHKWLPDKDLKTVAQFGCPSLGRKNIFSAKSMRLFYGIQEETVCNKCVLKESCKFVNQSVWKKGAKNMDLIAVMRVVTLYGLEAIPTQLEVPDDVKNAVNRLLKEVVRLSKIES</sequence>
<reference evidence="2 3" key="1">
    <citation type="journal article" date="2016" name="Sci. Rep.">
        <title>The genome sequence of the outbreeding globe artichoke constructed de novo incorporating a phase-aware low-pass sequencing strategy of F1 progeny.</title>
        <authorList>
            <person name="Scaglione D."/>
            <person name="Reyes-Chin-Wo S."/>
            <person name="Acquadro A."/>
            <person name="Froenicke L."/>
            <person name="Portis E."/>
            <person name="Beitel C."/>
            <person name="Tirone M."/>
            <person name="Mauro R."/>
            <person name="Lo Monaco A."/>
            <person name="Mauromicale G."/>
            <person name="Faccioli P."/>
            <person name="Cattivelli L."/>
            <person name="Rieseberg L."/>
            <person name="Michelmore R."/>
            <person name="Lanteri S."/>
        </authorList>
    </citation>
    <scope>NUCLEOTIDE SEQUENCE [LARGE SCALE GENOMIC DNA]</scope>
    <source>
        <strain evidence="2">2C</strain>
    </source>
</reference>
<dbReference type="OrthoDB" id="974159at2759"/>
<dbReference type="STRING" id="59895.A0A103Y425"/>
<name>A0A103Y425_CYNCS</name>
<dbReference type="EMBL" id="LEKV01002662">
    <property type="protein sequence ID" value="KVI02141.1"/>
    <property type="molecule type" value="Genomic_DNA"/>
</dbReference>
<comment type="caution">
    <text evidence="2">The sequence shown here is derived from an EMBL/GenBank/DDBJ whole genome shotgun (WGS) entry which is preliminary data.</text>
</comment>
<dbReference type="Proteomes" id="UP000243975">
    <property type="component" value="Unassembled WGS sequence"/>
</dbReference>